<evidence type="ECO:0000313" key="8">
    <source>
        <dbReference type="EMBL" id="GAQ25843.1"/>
    </source>
</evidence>
<dbReference type="InterPro" id="IPR036259">
    <property type="entry name" value="MFS_trans_sf"/>
</dbReference>
<evidence type="ECO:0000256" key="5">
    <source>
        <dbReference type="ARBA" id="ARBA00023136"/>
    </source>
</evidence>
<reference evidence="8" key="1">
    <citation type="journal article" date="2016" name="Genome Announc.">
        <title>Draft Genome Sequence of the Syntrophic Lactate-Degrading Bacterium Tepidanaerobacter syntrophicus JLT.</title>
        <authorList>
            <person name="Matsuura N."/>
            <person name="Ohashi A."/>
            <person name="Tourlousse D.M."/>
            <person name="Sekiguchi Y."/>
        </authorList>
    </citation>
    <scope>NUCLEOTIDE SEQUENCE [LARGE SCALE GENOMIC DNA]</scope>
    <source>
        <strain evidence="8">JL</strain>
    </source>
</reference>
<dbReference type="SUPFAM" id="SSF103473">
    <property type="entry name" value="MFS general substrate transporter"/>
    <property type="match status" value="1"/>
</dbReference>
<evidence type="ECO:0000313" key="9">
    <source>
        <dbReference type="Proteomes" id="UP000062160"/>
    </source>
</evidence>
<dbReference type="OrthoDB" id="9803985at2"/>
<evidence type="ECO:0000256" key="6">
    <source>
        <dbReference type="SAM" id="Phobius"/>
    </source>
</evidence>
<evidence type="ECO:0000256" key="4">
    <source>
        <dbReference type="ARBA" id="ARBA00022989"/>
    </source>
</evidence>
<dbReference type="RefSeq" id="WP_059033429.1">
    <property type="nucleotide sequence ID" value="NZ_DF977003.1"/>
</dbReference>
<feature type="transmembrane region" description="Helical" evidence="6">
    <location>
        <begin position="139"/>
        <end position="160"/>
    </location>
</feature>
<feature type="transmembrane region" description="Helical" evidence="6">
    <location>
        <begin position="111"/>
        <end position="132"/>
    </location>
</feature>
<dbReference type="Pfam" id="PF07690">
    <property type="entry name" value="MFS_1"/>
    <property type="match status" value="1"/>
</dbReference>
<evidence type="ECO:0000256" key="3">
    <source>
        <dbReference type="ARBA" id="ARBA00022692"/>
    </source>
</evidence>
<keyword evidence="9" id="KW-1185">Reference proteome</keyword>
<feature type="domain" description="Major facilitator superfamily (MFS) profile" evidence="7">
    <location>
        <begin position="9"/>
        <end position="403"/>
    </location>
</feature>
<sequence>MDNKNKETISNYRWIVELFIVFGTAMMSALWLAPSPLLPTIIKDLSINLAQAGMIISIMPLCVALFSTLASFLIEKFGAKIAFAIALLLIGTGGALAILVTAYSNFLLTRLILGIGYAMMTAIPGVLIMTWFPDNEKPFINTINSCLTYVGMTLAFSLTLPLTYRFGSWQKALATYGFAAITLALLWLAFGREKVIETSERPNIEEKKHESALRSAIKKREVWYLAIALFGGMWEFQFFTTFLPTFYQQYRQLNAVAASSITSLITISGIIGGLVCGLLMSIIGKRKIFTWPLHTAILFGLLGSISFKPGIMLYISVILVGFGAAGWTPALLTIPMELKGMTPSMLGGAYAFIFGLGNAAAFLSPVVGGWLASRIGLNTTLFIFAFSQILPIVFTFLLPETGPRGIKK</sequence>
<keyword evidence="2" id="KW-0813">Transport</keyword>
<evidence type="ECO:0000256" key="1">
    <source>
        <dbReference type="ARBA" id="ARBA00004651"/>
    </source>
</evidence>
<keyword evidence="3 6" id="KW-0812">Transmembrane</keyword>
<feature type="transmembrane region" description="Helical" evidence="6">
    <location>
        <begin position="52"/>
        <end position="74"/>
    </location>
</feature>
<accession>A0A0U9HNA5</accession>
<dbReference type="AlphaFoldDB" id="A0A0U9HNA5"/>
<keyword evidence="4 6" id="KW-1133">Transmembrane helix</keyword>
<gene>
    <name evidence="8" type="ORF">TSYNT_992</name>
</gene>
<feature type="transmembrane region" description="Helical" evidence="6">
    <location>
        <begin position="255"/>
        <end position="281"/>
    </location>
</feature>
<keyword evidence="5 6" id="KW-0472">Membrane</keyword>
<dbReference type="STRING" id="224999.GCA_001485475_01879"/>
<dbReference type="EMBL" id="DF977003">
    <property type="protein sequence ID" value="GAQ25843.1"/>
    <property type="molecule type" value="Genomic_DNA"/>
</dbReference>
<feature type="transmembrane region" description="Helical" evidence="6">
    <location>
        <begin position="375"/>
        <end position="398"/>
    </location>
</feature>
<proteinExistence type="predicted"/>
<evidence type="ECO:0000259" key="7">
    <source>
        <dbReference type="PROSITE" id="PS50850"/>
    </source>
</evidence>
<feature type="transmembrane region" description="Helical" evidence="6">
    <location>
        <begin position="12"/>
        <end position="32"/>
    </location>
</feature>
<dbReference type="InterPro" id="IPR011701">
    <property type="entry name" value="MFS"/>
</dbReference>
<dbReference type="InterPro" id="IPR052524">
    <property type="entry name" value="MFS_Cyanate_Porter"/>
</dbReference>
<name>A0A0U9HNA5_9FIRM</name>
<dbReference type="Proteomes" id="UP000062160">
    <property type="component" value="Unassembled WGS sequence"/>
</dbReference>
<feature type="transmembrane region" description="Helical" evidence="6">
    <location>
        <begin position="81"/>
        <end position="105"/>
    </location>
</feature>
<organism evidence="8">
    <name type="scientific">Tepidanaerobacter syntrophicus</name>
    <dbReference type="NCBI Taxonomy" id="224999"/>
    <lineage>
        <taxon>Bacteria</taxon>
        <taxon>Bacillati</taxon>
        <taxon>Bacillota</taxon>
        <taxon>Clostridia</taxon>
        <taxon>Thermosediminibacterales</taxon>
        <taxon>Tepidanaerobacteraceae</taxon>
        <taxon>Tepidanaerobacter</taxon>
    </lineage>
</organism>
<dbReference type="InterPro" id="IPR020846">
    <property type="entry name" value="MFS_dom"/>
</dbReference>
<dbReference type="PANTHER" id="PTHR23523:SF2">
    <property type="entry name" value="2-NITROIMIDAZOLE TRANSPORTER"/>
    <property type="match status" value="1"/>
</dbReference>
<feature type="transmembrane region" description="Helical" evidence="6">
    <location>
        <begin position="311"/>
        <end position="332"/>
    </location>
</feature>
<dbReference type="Gene3D" id="1.20.1250.20">
    <property type="entry name" value="MFS general substrate transporter like domains"/>
    <property type="match status" value="2"/>
</dbReference>
<dbReference type="PROSITE" id="PS50850">
    <property type="entry name" value="MFS"/>
    <property type="match status" value="1"/>
</dbReference>
<comment type="subcellular location">
    <subcellularLocation>
        <location evidence="1">Cell membrane</location>
        <topology evidence="1">Multi-pass membrane protein</topology>
    </subcellularLocation>
</comment>
<dbReference type="GO" id="GO:0005886">
    <property type="term" value="C:plasma membrane"/>
    <property type="evidence" value="ECO:0007669"/>
    <property type="project" value="UniProtKB-SubCell"/>
</dbReference>
<feature type="transmembrane region" description="Helical" evidence="6">
    <location>
        <begin position="172"/>
        <end position="191"/>
    </location>
</feature>
<dbReference type="PANTHER" id="PTHR23523">
    <property type="match status" value="1"/>
</dbReference>
<feature type="transmembrane region" description="Helical" evidence="6">
    <location>
        <begin position="344"/>
        <end position="363"/>
    </location>
</feature>
<evidence type="ECO:0000256" key="2">
    <source>
        <dbReference type="ARBA" id="ARBA00022448"/>
    </source>
</evidence>
<feature type="transmembrane region" description="Helical" evidence="6">
    <location>
        <begin position="288"/>
        <end position="305"/>
    </location>
</feature>
<dbReference type="GO" id="GO:0022857">
    <property type="term" value="F:transmembrane transporter activity"/>
    <property type="evidence" value="ECO:0007669"/>
    <property type="project" value="InterPro"/>
</dbReference>
<protein>
    <submittedName>
        <fullName evidence="8">MFS transporter, ACS family, D-galactonate transporter</fullName>
    </submittedName>
</protein>
<feature type="transmembrane region" description="Helical" evidence="6">
    <location>
        <begin position="222"/>
        <end position="243"/>
    </location>
</feature>